<gene>
    <name evidence="1" type="ORF">CRE_31654</name>
</gene>
<feature type="non-terminal residue" evidence="1">
    <location>
        <position position="1"/>
    </location>
</feature>
<dbReference type="STRING" id="31234.E3NSV5"/>
<accession>E3NSV5</accession>
<organism evidence="2">
    <name type="scientific">Caenorhabditis remanei</name>
    <name type="common">Caenorhabditis vulgaris</name>
    <dbReference type="NCBI Taxonomy" id="31234"/>
    <lineage>
        <taxon>Eukaryota</taxon>
        <taxon>Metazoa</taxon>
        <taxon>Ecdysozoa</taxon>
        <taxon>Nematoda</taxon>
        <taxon>Chromadorea</taxon>
        <taxon>Rhabditida</taxon>
        <taxon>Rhabditina</taxon>
        <taxon>Rhabditomorpha</taxon>
        <taxon>Rhabditoidea</taxon>
        <taxon>Rhabditidae</taxon>
        <taxon>Peloderinae</taxon>
        <taxon>Caenorhabditis</taxon>
    </lineage>
</organism>
<evidence type="ECO:0000313" key="2">
    <source>
        <dbReference type="Proteomes" id="UP000008281"/>
    </source>
</evidence>
<dbReference type="AlphaFoldDB" id="E3NSV5"/>
<dbReference type="OrthoDB" id="289913at2759"/>
<proteinExistence type="predicted"/>
<name>E3NSV5_CAERE</name>
<dbReference type="eggNOG" id="KOG2079">
    <property type="taxonomic scope" value="Eukaryota"/>
</dbReference>
<sequence>NEYCVRTVVRLLEARHHLERAFDLLFEQLEKNKENDERMGELNFISSKVKSYPSTAEWLDETMKFCSRQSTKDDNSDRMMRVFQFISKRAAQVGEDSEKQAKIDESLRVMCRQILATGTRYAKQLVDQLLDSPSFSGSSFIDNGGLIMDILSSCDYEAEIYQEMIYLIREENLTFAQKLELEVSRRAPLMYNSQCITCEQPMNKSGYVFRCGHFQHIECSTSIERICTCDGIADRLVVPREKPDKPNKRDIFKNWESKLNCRALPK</sequence>
<dbReference type="EMBL" id="DS270054">
    <property type="protein sequence ID" value="EFO90986.1"/>
    <property type="molecule type" value="Genomic_DNA"/>
</dbReference>
<dbReference type="InParanoid" id="E3NSV5"/>
<dbReference type="HOGENOM" id="CLU_1047945_0_0_1"/>
<evidence type="ECO:0000313" key="1">
    <source>
        <dbReference type="EMBL" id="EFO90986.1"/>
    </source>
</evidence>
<keyword evidence="2" id="KW-1185">Reference proteome</keyword>
<dbReference type="Proteomes" id="UP000008281">
    <property type="component" value="Unassembled WGS sequence"/>
</dbReference>
<protein>
    <submittedName>
        <fullName evidence="1">Uncharacterized protein</fullName>
    </submittedName>
</protein>
<reference evidence="1" key="1">
    <citation type="submission" date="2007-07" db="EMBL/GenBank/DDBJ databases">
        <title>PCAP assembly of the Caenorhabditis remanei genome.</title>
        <authorList>
            <consortium name="The Caenorhabditis remanei Sequencing Consortium"/>
            <person name="Wilson R.K."/>
        </authorList>
    </citation>
    <scope>NUCLEOTIDE SEQUENCE [LARGE SCALE GENOMIC DNA]</scope>
    <source>
        <strain evidence="1">PB4641</strain>
    </source>
</reference>